<name>A0A023B876_GRENI</name>
<dbReference type="AlphaFoldDB" id="A0A023B876"/>
<protein>
    <submittedName>
        <fullName evidence="3">Nudix family hydrolase</fullName>
    </submittedName>
</protein>
<dbReference type="GO" id="GO:0019693">
    <property type="term" value="P:ribose phosphate metabolic process"/>
    <property type="evidence" value="ECO:0007669"/>
    <property type="project" value="TreeGrafter"/>
</dbReference>
<evidence type="ECO:0000313" key="3">
    <source>
        <dbReference type="EMBL" id="EZG68183.1"/>
    </source>
</evidence>
<gene>
    <name evidence="3" type="ORF">GNI_064030</name>
</gene>
<dbReference type="Gene3D" id="3.90.79.10">
    <property type="entry name" value="Nucleoside Triphosphate Pyrophosphohydrolase"/>
    <property type="match status" value="1"/>
</dbReference>
<dbReference type="GO" id="GO:0016787">
    <property type="term" value="F:hydrolase activity"/>
    <property type="evidence" value="ECO:0007669"/>
    <property type="project" value="UniProtKB-KW"/>
</dbReference>
<dbReference type="Pfam" id="PF00293">
    <property type="entry name" value="NUDIX"/>
    <property type="match status" value="1"/>
</dbReference>
<evidence type="ECO:0000313" key="4">
    <source>
        <dbReference type="Proteomes" id="UP000019763"/>
    </source>
</evidence>
<dbReference type="PANTHER" id="PTHR11839:SF1">
    <property type="entry name" value="ADP-SUGAR PYROPHOSPHATASE"/>
    <property type="match status" value="1"/>
</dbReference>
<dbReference type="Proteomes" id="UP000019763">
    <property type="component" value="Unassembled WGS sequence"/>
</dbReference>
<dbReference type="InterPro" id="IPR000086">
    <property type="entry name" value="NUDIX_hydrolase_dom"/>
</dbReference>
<keyword evidence="4" id="KW-1185">Reference proteome</keyword>
<dbReference type="VEuPathDB" id="CryptoDB:GNI_064030"/>
<dbReference type="RefSeq" id="XP_011130077.1">
    <property type="nucleotide sequence ID" value="XM_011131775.1"/>
</dbReference>
<sequence>MPAGYKTLKVETVGETKWLKLESLTYVDKDGKERVWDRVVRSTPKTTEGVDASMIVATLRKDHAEYLVTVVQYRPAIEAFCLEFPAGLVNADEDIADCARREFQEETGYSAGPDELVSETLCLSPGMSTESVQMVQLKVPDNHPPPVQALDDGEDIEVVLLPMADLLPSIQHYCKTHNVVCFHGLYAFALGLSLRTD</sequence>
<organism evidence="3 4">
    <name type="scientific">Gregarina niphandrodes</name>
    <name type="common">Septate eugregarine</name>
    <dbReference type="NCBI Taxonomy" id="110365"/>
    <lineage>
        <taxon>Eukaryota</taxon>
        <taxon>Sar</taxon>
        <taxon>Alveolata</taxon>
        <taxon>Apicomplexa</taxon>
        <taxon>Conoidasida</taxon>
        <taxon>Gregarinasina</taxon>
        <taxon>Eugregarinorida</taxon>
        <taxon>Gregarinidae</taxon>
        <taxon>Gregarina</taxon>
    </lineage>
</organism>
<evidence type="ECO:0000259" key="2">
    <source>
        <dbReference type="PROSITE" id="PS51462"/>
    </source>
</evidence>
<dbReference type="OrthoDB" id="329030at2759"/>
<dbReference type="InterPro" id="IPR015797">
    <property type="entry name" value="NUDIX_hydrolase-like_dom_sf"/>
</dbReference>
<feature type="domain" description="Nudix hydrolase" evidence="2">
    <location>
        <begin position="49"/>
        <end position="187"/>
    </location>
</feature>
<dbReference type="CDD" id="cd18888">
    <property type="entry name" value="NUDIX_ADPRase_Nudt5"/>
    <property type="match status" value="1"/>
</dbReference>
<dbReference type="InterPro" id="IPR020084">
    <property type="entry name" value="NUDIX_hydrolase_CS"/>
</dbReference>
<evidence type="ECO:0000256" key="1">
    <source>
        <dbReference type="ARBA" id="ARBA00022801"/>
    </source>
</evidence>
<dbReference type="PANTHER" id="PTHR11839">
    <property type="entry name" value="UDP/ADP-SUGAR PYROPHOSPHATASE"/>
    <property type="match status" value="1"/>
</dbReference>
<proteinExistence type="predicted"/>
<dbReference type="OMA" id="NDPGLCN"/>
<dbReference type="PROSITE" id="PS00893">
    <property type="entry name" value="NUDIX_BOX"/>
    <property type="match status" value="1"/>
</dbReference>
<reference evidence="3" key="1">
    <citation type="submission" date="2013-12" db="EMBL/GenBank/DDBJ databases">
        <authorList>
            <person name="Omoto C.K."/>
            <person name="Sibley D."/>
            <person name="Venepally P."/>
            <person name="Hadjithomas M."/>
            <person name="Karamycheva S."/>
            <person name="Brunk B."/>
            <person name="Roos D."/>
            <person name="Caler E."/>
            <person name="Lorenzi H."/>
        </authorList>
    </citation>
    <scope>NUCLEOTIDE SEQUENCE</scope>
</reference>
<dbReference type="GO" id="GO:0006753">
    <property type="term" value="P:nucleoside phosphate metabolic process"/>
    <property type="evidence" value="ECO:0007669"/>
    <property type="project" value="TreeGrafter"/>
</dbReference>
<keyword evidence="1 3" id="KW-0378">Hydrolase</keyword>
<dbReference type="PROSITE" id="PS51462">
    <property type="entry name" value="NUDIX"/>
    <property type="match status" value="1"/>
</dbReference>
<accession>A0A023B876</accession>
<dbReference type="GeneID" id="22912361"/>
<dbReference type="EMBL" id="AFNH02000482">
    <property type="protein sequence ID" value="EZG68183.1"/>
    <property type="molecule type" value="Genomic_DNA"/>
</dbReference>
<dbReference type="SUPFAM" id="SSF55811">
    <property type="entry name" value="Nudix"/>
    <property type="match status" value="1"/>
</dbReference>
<dbReference type="eggNOG" id="KOG3041">
    <property type="taxonomic scope" value="Eukaryota"/>
</dbReference>
<comment type="caution">
    <text evidence="3">The sequence shown here is derived from an EMBL/GenBank/DDBJ whole genome shotgun (WGS) entry which is preliminary data.</text>
</comment>